<reference evidence="1" key="1">
    <citation type="submission" date="2022-03" db="EMBL/GenBank/DDBJ databases">
        <authorList>
            <person name="Alioto T."/>
            <person name="Alioto T."/>
            <person name="Gomez Garrido J."/>
        </authorList>
    </citation>
    <scope>NUCLEOTIDE SEQUENCE</scope>
</reference>
<dbReference type="AlphaFoldDB" id="A0AAD1RHR0"/>
<name>A0AAD1RHR0_PELCU</name>
<sequence length="74" mass="8728">MGRKTKKPRPDKPQQVPNIAKLLRQIHGAPEPKMATYPETYSELLNGFSSGKKQLTYLRCKYQRRSPRELMFHR</sequence>
<organism evidence="1 2">
    <name type="scientific">Pelobates cultripes</name>
    <name type="common">Western spadefoot toad</name>
    <dbReference type="NCBI Taxonomy" id="61616"/>
    <lineage>
        <taxon>Eukaryota</taxon>
        <taxon>Metazoa</taxon>
        <taxon>Chordata</taxon>
        <taxon>Craniata</taxon>
        <taxon>Vertebrata</taxon>
        <taxon>Euteleostomi</taxon>
        <taxon>Amphibia</taxon>
        <taxon>Batrachia</taxon>
        <taxon>Anura</taxon>
        <taxon>Pelobatoidea</taxon>
        <taxon>Pelobatidae</taxon>
        <taxon>Pelobates</taxon>
    </lineage>
</organism>
<dbReference type="Proteomes" id="UP001295444">
    <property type="component" value="Chromosome 02"/>
</dbReference>
<evidence type="ECO:0000313" key="2">
    <source>
        <dbReference type="Proteomes" id="UP001295444"/>
    </source>
</evidence>
<keyword evidence="2" id="KW-1185">Reference proteome</keyword>
<gene>
    <name evidence="1" type="ORF">PECUL_23A057138</name>
</gene>
<accession>A0AAD1RHR0</accession>
<evidence type="ECO:0000313" key="1">
    <source>
        <dbReference type="EMBL" id="CAH2252122.1"/>
    </source>
</evidence>
<proteinExistence type="predicted"/>
<protein>
    <submittedName>
        <fullName evidence="1">Uncharacterized protein</fullName>
    </submittedName>
</protein>
<dbReference type="EMBL" id="OW240913">
    <property type="protein sequence ID" value="CAH2252122.1"/>
    <property type="molecule type" value="Genomic_DNA"/>
</dbReference>